<name>A0AAV7LX15_PLEWA</name>
<evidence type="ECO:0000313" key="1">
    <source>
        <dbReference type="EMBL" id="KAJ1092210.1"/>
    </source>
</evidence>
<accession>A0AAV7LX15</accession>
<gene>
    <name evidence="1" type="ORF">NDU88_005322</name>
</gene>
<comment type="caution">
    <text evidence="1">The sequence shown here is derived from an EMBL/GenBank/DDBJ whole genome shotgun (WGS) entry which is preliminary data.</text>
</comment>
<keyword evidence="2" id="KW-1185">Reference proteome</keyword>
<organism evidence="1 2">
    <name type="scientific">Pleurodeles waltl</name>
    <name type="common">Iberian ribbed newt</name>
    <dbReference type="NCBI Taxonomy" id="8319"/>
    <lineage>
        <taxon>Eukaryota</taxon>
        <taxon>Metazoa</taxon>
        <taxon>Chordata</taxon>
        <taxon>Craniata</taxon>
        <taxon>Vertebrata</taxon>
        <taxon>Euteleostomi</taxon>
        <taxon>Amphibia</taxon>
        <taxon>Batrachia</taxon>
        <taxon>Caudata</taxon>
        <taxon>Salamandroidea</taxon>
        <taxon>Salamandridae</taxon>
        <taxon>Pleurodelinae</taxon>
        <taxon>Pleurodeles</taxon>
    </lineage>
</organism>
<reference evidence="1" key="1">
    <citation type="journal article" date="2022" name="bioRxiv">
        <title>Sequencing and chromosome-scale assembly of the giantPleurodeles waltlgenome.</title>
        <authorList>
            <person name="Brown T."/>
            <person name="Elewa A."/>
            <person name="Iarovenko S."/>
            <person name="Subramanian E."/>
            <person name="Araus A.J."/>
            <person name="Petzold A."/>
            <person name="Susuki M."/>
            <person name="Suzuki K.-i.T."/>
            <person name="Hayashi T."/>
            <person name="Toyoda A."/>
            <person name="Oliveira C."/>
            <person name="Osipova E."/>
            <person name="Leigh N.D."/>
            <person name="Simon A."/>
            <person name="Yun M.H."/>
        </authorList>
    </citation>
    <scope>NUCLEOTIDE SEQUENCE</scope>
    <source>
        <strain evidence="1">20211129_DDA</strain>
        <tissue evidence="1">Liver</tissue>
    </source>
</reference>
<dbReference type="AlphaFoldDB" id="A0AAV7LX15"/>
<sequence length="138" mass="15262">MVTPPGSFFRVLQIGFVRPGRTPHLCSSRTRVGRVGVIAYIQETEGYLIDLTSRTKRAIHCVLKNSLGLRFSLSSLSMVTPSGSFFRVSQIGFVRPGRTPRLCSSRTRAGRVGVIAYIQETEVSLPQTPAIMDLDTLY</sequence>
<dbReference type="Proteomes" id="UP001066276">
    <property type="component" value="Chromosome 11"/>
</dbReference>
<dbReference type="EMBL" id="JANPWB010000015">
    <property type="protein sequence ID" value="KAJ1092210.1"/>
    <property type="molecule type" value="Genomic_DNA"/>
</dbReference>
<proteinExistence type="predicted"/>
<protein>
    <submittedName>
        <fullName evidence="1">Uncharacterized protein</fullName>
    </submittedName>
</protein>
<evidence type="ECO:0000313" key="2">
    <source>
        <dbReference type="Proteomes" id="UP001066276"/>
    </source>
</evidence>